<evidence type="ECO:0000313" key="3">
    <source>
        <dbReference type="EMBL" id="QLJ96483.1"/>
    </source>
</evidence>
<name>A0A7D6CBX3_9ACTN</name>
<dbReference type="InterPro" id="IPR014030">
    <property type="entry name" value="Ketoacyl_synth_N"/>
</dbReference>
<dbReference type="SUPFAM" id="SSF53901">
    <property type="entry name" value="Thiolase-like"/>
    <property type="match status" value="1"/>
</dbReference>
<dbReference type="Pfam" id="PF13723">
    <property type="entry name" value="Ketoacyl-synt_2"/>
    <property type="match status" value="1"/>
</dbReference>
<evidence type="ECO:0000256" key="1">
    <source>
        <dbReference type="SAM" id="MobiDB-lite"/>
    </source>
</evidence>
<dbReference type="EMBL" id="CP058905">
    <property type="protein sequence ID" value="QLJ96483.1"/>
    <property type="molecule type" value="Genomic_DNA"/>
</dbReference>
<dbReference type="GO" id="GO:0016746">
    <property type="term" value="F:acyltransferase activity"/>
    <property type="evidence" value="ECO:0007669"/>
    <property type="project" value="InterPro"/>
</dbReference>
<proteinExistence type="predicted"/>
<dbReference type="InterPro" id="IPR016039">
    <property type="entry name" value="Thiolase-like"/>
</dbReference>
<sequence length="242" mass="24204">MPARRHPRRAPPGGHPVRSEPQRRVRGRQHRPAGGCGVTGAGERSEAPAATAAATGPAADGRLRVCARARWPEPGDTTPPTLPGFVHSAFSPVVAAVADRCLTRRHGARPAPEPVGGRTAVVLVSAAGDRASADHVHSTVAAGGRPGPLFFFQSVPNSVAGHVAARWGLGGPVVCLAPTGDPLAGGTAEAELLLTDGDADEALLILIEQASDDAGAGVAAGAPGQPPGTAAVAVLLGRGDAR</sequence>
<feature type="domain" description="Beta-ketoacyl synthase-like N-terminal" evidence="2">
    <location>
        <begin position="118"/>
        <end position="240"/>
    </location>
</feature>
<evidence type="ECO:0000259" key="2">
    <source>
        <dbReference type="Pfam" id="PF13723"/>
    </source>
</evidence>
<dbReference type="AlphaFoldDB" id="A0A7D6CBX3"/>
<protein>
    <submittedName>
        <fullName evidence="3">Beta-ketoacyl synthase chain length factor</fullName>
    </submittedName>
</protein>
<accession>A0A7D6CBX3</accession>
<feature type="region of interest" description="Disordered" evidence="1">
    <location>
        <begin position="1"/>
        <end position="58"/>
    </location>
</feature>
<reference evidence="3" key="1">
    <citation type="submission" date="2020-08" db="EMBL/GenBank/DDBJ databases">
        <title>A bifunctional nitrone conjugated secondary metabolite targeting the ribosome.</title>
        <authorList>
            <person name="Limbrick E.M."/>
            <person name="Graf M."/>
            <person name="Derewacz D.K."/>
            <person name="Nguyen F."/>
            <person name="Spraggins J.M."/>
            <person name="Wieland M."/>
            <person name="Ynigez-Gutierrez A.E."/>
            <person name="Reisman B.J."/>
            <person name="Zinshteyn B."/>
            <person name="McCulloch K."/>
            <person name="Iverson T.M."/>
            <person name="Green R."/>
            <person name="Wilson D.N."/>
            <person name="Bachmann B.O."/>
        </authorList>
    </citation>
    <scope>NUCLEOTIDE SEQUENCE</scope>
    <source>
        <strain evidence="3">Africana</strain>
    </source>
</reference>
<gene>
    <name evidence="3" type="ORF">HZU44_16105</name>
</gene>
<organism evidence="3">
    <name type="scientific">Micromonospora carbonacea</name>
    <dbReference type="NCBI Taxonomy" id="47853"/>
    <lineage>
        <taxon>Bacteria</taxon>
        <taxon>Bacillati</taxon>
        <taxon>Actinomycetota</taxon>
        <taxon>Actinomycetes</taxon>
        <taxon>Micromonosporales</taxon>
        <taxon>Micromonosporaceae</taxon>
        <taxon>Micromonospora</taxon>
    </lineage>
</organism>
<feature type="compositionally biased region" description="Low complexity" evidence="1">
    <location>
        <begin position="47"/>
        <end position="58"/>
    </location>
</feature>
<dbReference type="Gene3D" id="3.40.47.10">
    <property type="match status" value="1"/>
</dbReference>